<evidence type="ECO:0000313" key="2">
    <source>
        <dbReference type="EMBL" id="KAE9635025.1"/>
    </source>
</evidence>
<dbReference type="InterPro" id="IPR001584">
    <property type="entry name" value="Integrase_cat-core"/>
</dbReference>
<comment type="caution">
    <text evidence="2">The sequence shown here is derived from an EMBL/GenBank/DDBJ whole genome shotgun (WGS) entry which is preliminary data.</text>
</comment>
<dbReference type="AlphaFoldDB" id="A0A7C8HEZ7"/>
<dbReference type="PANTHER" id="PTHR46889:SF4">
    <property type="entry name" value="TRANSPOSASE INSO FOR INSERTION SEQUENCE ELEMENT IS911B-RELATED"/>
    <property type="match status" value="1"/>
</dbReference>
<accession>A0A7C8HEZ7</accession>
<dbReference type="PANTHER" id="PTHR46889">
    <property type="entry name" value="TRANSPOSASE INSF FOR INSERTION SEQUENCE IS3B-RELATED"/>
    <property type="match status" value="1"/>
</dbReference>
<protein>
    <submittedName>
        <fullName evidence="2">Transposase</fullName>
    </submittedName>
</protein>
<gene>
    <name evidence="2" type="ORF">GND95_06650</name>
</gene>
<dbReference type="GO" id="GO:0015074">
    <property type="term" value="P:DNA integration"/>
    <property type="evidence" value="ECO:0007669"/>
    <property type="project" value="InterPro"/>
</dbReference>
<dbReference type="InterPro" id="IPR012337">
    <property type="entry name" value="RNaseH-like_sf"/>
</dbReference>
<proteinExistence type="predicted"/>
<keyword evidence="3" id="KW-1185">Reference proteome</keyword>
<dbReference type="Pfam" id="PF13683">
    <property type="entry name" value="rve_3"/>
    <property type="match status" value="1"/>
</dbReference>
<reference evidence="2 3" key="1">
    <citation type="submission" date="2019-12" db="EMBL/GenBank/DDBJ databases">
        <title>Defluviitalea raffinosedens, isolated from a biogas fermenter, genome sequencing and characterization.</title>
        <authorList>
            <person name="Rettenmaier R."/>
            <person name="Schneider M."/>
            <person name="Neuhaus K."/>
            <person name="Liebl W."/>
            <person name="Zverlov V."/>
        </authorList>
    </citation>
    <scope>NUCLEOTIDE SEQUENCE [LARGE SCALE GENOMIC DNA]</scope>
    <source>
        <strain evidence="2 3">249c-K6</strain>
    </source>
</reference>
<dbReference type="Proteomes" id="UP000483018">
    <property type="component" value="Unassembled WGS sequence"/>
</dbReference>
<dbReference type="OrthoDB" id="568465at2"/>
<dbReference type="SUPFAM" id="SSF53098">
    <property type="entry name" value="Ribonuclease H-like"/>
    <property type="match status" value="1"/>
</dbReference>
<dbReference type="RefSeq" id="WP_158740114.1">
    <property type="nucleotide sequence ID" value="NZ_WSLF01000004.1"/>
</dbReference>
<evidence type="ECO:0000313" key="3">
    <source>
        <dbReference type="Proteomes" id="UP000483018"/>
    </source>
</evidence>
<feature type="domain" description="Integrase catalytic" evidence="1">
    <location>
        <begin position="12"/>
        <end position="66"/>
    </location>
</feature>
<sequence>MKKRNDTSLFSHKRYSYDNVCIESFHSILKKEEINHNNYYDFKSVRRELFEFIECWYNRKRIHESIH</sequence>
<name>A0A7C8HEZ7_9FIRM</name>
<evidence type="ECO:0000259" key="1">
    <source>
        <dbReference type="Pfam" id="PF13683"/>
    </source>
</evidence>
<organism evidence="2 3">
    <name type="scientific">Defluviitalea raffinosedens</name>
    <dbReference type="NCBI Taxonomy" id="1450156"/>
    <lineage>
        <taxon>Bacteria</taxon>
        <taxon>Bacillati</taxon>
        <taxon>Bacillota</taxon>
        <taxon>Clostridia</taxon>
        <taxon>Lachnospirales</taxon>
        <taxon>Defluviitaleaceae</taxon>
        <taxon>Defluviitalea</taxon>
    </lineage>
</organism>
<dbReference type="InterPro" id="IPR050900">
    <property type="entry name" value="Transposase_IS3/IS150/IS904"/>
</dbReference>
<dbReference type="EMBL" id="WSLF01000004">
    <property type="protein sequence ID" value="KAE9635025.1"/>
    <property type="molecule type" value="Genomic_DNA"/>
</dbReference>